<evidence type="ECO:0000256" key="2">
    <source>
        <dbReference type="ARBA" id="ARBA00022801"/>
    </source>
</evidence>
<gene>
    <name evidence="6" type="ORF">AUC68_15275</name>
</gene>
<dbReference type="EMBL" id="LPWG01000005">
    <property type="protein sequence ID" value="ODS00591.1"/>
    <property type="molecule type" value="Genomic_DNA"/>
</dbReference>
<dbReference type="SUPFAM" id="SSF51445">
    <property type="entry name" value="(Trans)glycosidases"/>
    <property type="match status" value="1"/>
</dbReference>
<dbReference type="GO" id="GO:0005975">
    <property type="term" value="P:carbohydrate metabolic process"/>
    <property type="evidence" value="ECO:0007669"/>
    <property type="project" value="InterPro"/>
</dbReference>
<keyword evidence="3" id="KW-0326">Glycosidase</keyword>
<dbReference type="InterPro" id="IPR017853">
    <property type="entry name" value="GH"/>
</dbReference>
<accession>A0A1E3W468</accession>
<dbReference type="GO" id="GO:0009254">
    <property type="term" value="P:peptidoglycan turnover"/>
    <property type="evidence" value="ECO:0007669"/>
    <property type="project" value="TreeGrafter"/>
</dbReference>
<keyword evidence="2" id="KW-0378">Hydrolase</keyword>
<evidence type="ECO:0000313" key="7">
    <source>
        <dbReference type="Proteomes" id="UP000094501"/>
    </source>
</evidence>
<dbReference type="InterPro" id="IPR036962">
    <property type="entry name" value="Glyco_hydro_3_N_sf"/>
</dbReference>
<feature type="domain" description="Glycoside hydrolase family 3 N-terminal" evidence="5">
    <location>
        <begin position="58"/>
        <end position="393"/>
    </location>
</feature>
<dbReference type="STRING" id="1774968.AUC68_15275"/>
<dbReference type="PANTHER" id="PTHR30480:SF16">
    <property type="entry name" value="GLYCOSIDE HYDROLASE FAMILY 3 DOMAIN PROTEIN"/>
    <property type="match status" value="1"/>
</dbReference>
<dbReference type="AlphaFoldDB" id="A0A1E3W468"/>
<protein>
    <recommendedName>
        <fullName evidence="5">Glycoside hydrolase family 3 N-terminal domain-containing protein</fullName>
    </recommendedName>
</protein>
<keyword evidence="4" id="KW-0732">Signal</keyword>
<evidence type="ECO:0000313" key="6">
    <source>
        <dbReference type="EMBL" id="ODS00591.1"/>
    </source>
</evidence>
<dbReference type="OrthoDB" id="9786661at2"/>
<evidence type="ECO:0000259" key="5">
    <source>
        <dbReference type="Pfam" id="PF00933"/>
    </source>
</evidence>
<organism evidence="6 7">
    <name type="scientific">Methyloceanibacter methanicus</name>
    <dbReference type="NCBI Taxonomy" id="1774968"/>
    <lineage>
        <taxon>Bacteria</taxon>
        <taxon>Pseudomonadati</taxon>
        <taxon>Pseudomonadota</taxon>
        <taxon>Alphaproteobacteria</taxon>
        <taxon>Hyphomicrobiales</taxon>
        <taxon>Hyphomicrobiaceae</taxon>
        <taxon>Methyloceanibacter</taxon>
    </lineage>
</organism>
<evidence type="ECO:0000256" key="4">
    <source>
        <dbReference type="SAM" id="SignalP"/>
    </source>
</evidence>
<dbReference type="InterPro" id="IPR050226">
    <property type="entry name" value="NagZ_Beta-hexosaminidase"/>
</dbReference>
<comment type="similarity">
    <text evidence="1">Belongs to the glycosyl hydrolase 3 family.</text>
</comment>
<dbReference type="RefSeq" id="WP_083240394.1">
    <property type="nucleotide sequence ID" value="NZ_LPWG01000005.1"/>
</dbReference>
<proteinExistence type="inferred from homology"/>
<dbReference type="Pfam" id="PF00933">
    <property type="entry name" value="Glyco_hydro_3"/>
    <property type="match status" value="1"/>
</dbReference>
<dbReference type="Gene3D" id="3.20.20.300">
    <property type="entry name" value="Glycoside hydrolase, family 3, N-terminal domain"/>
    <property type="match status" value="1"/>
</dbReference>
<evidence type="ECO:0000256" key="3">
    <source>
        <dbReference type="ARBA" id="ARBA00023295"/>
    </source>
</evidence>
<feature type="signal peptide" evidence="4">
    <location>
        <begin position="1"/>
        <end position="27"/>
    </location>
</feature>
<comment type="caution">
    <text evidence="6">The sequence shown here is derived from an EMBL/GenBank/DDBJ whole genome shotgun (WGS) entry which is preliminary data.</text>
</comment>
<dbReference type="PANTHER" id="PTHR30480">
    <property type="entry name" value="BETA-HEXOSAMINIDASE-RELATED"/>
    <property type="match status" value="1"/>
</dbReference>
<reference evidence="6 7" key="1">
    <citation type="journal article" date="2016" name="Environ. Microbiol.">
        <title>New Methyloceanibacter diversity from North Sea sediments includes methanotroph containing solely the soluble methane monooxygenase.</title>
        <authorList>
            <person name="Vekeman B."/>
            <person name="Kerckhof F.M."/>
            <person name="Cremers G."/>
            <person name="de Vos P."/>
            <person name="Vandamme P."/>
            <person name="Boon N."/>
            <person name="Op den Camp H.J."/>
            <person name="Heylen K."/>
        </authorList>
    </citation>
    <scope>NUCLEOTIDE SEQUENCE [LARGE SCALE GENOMIC DNA]</scope>
    <source>
        <strain evidence="6 7">R-67174</strain>
    </source>
</reference>
<keyword evidence="7" id="KW-1185">Reference proteome</keyword>
<dbReference type="Proteomes" id="UP000094501">
    <property type="component" value="Unassembled WGS sequence"/>
</dbReference>
<sequence>MTFRSGFVPSMPAAAFAALSFAALVLAGPVFVTVAHGEEGSLPTAHAIDAGDCPSRRLDTMIGQTIMVGFPGLREQDRGVRAVLAQLRQGTVGGVILFPDNIGDRAQLKALTDALRATRSGLPPFIAVDQEGGAVQRLRARKGFDWFPSAKLVGENLSLDAQEIAGEIYSQMALELAGLGFNLNLGPVVDINSNPGNPVIGARGRSFGDSSDIVSPMAAAFINAHHEANVATAAKHFPGHGSSVVDSHRKLADISQSWREEELDPYRRLVLQGLLDAVMIGHLYHPRFSDLEGLPASLSVKAVGALRGANGLGFDGVIISDDMEMGAITQAFSPEEAAVRAIRAGTDILVFSNIERGDPRFGARIHRALAEAVCDGHLGEARVEDAYRRIVRLKEQLKTRTLPRAW</sequence>
<name>A0A1E3W468_9HYPH</name>
<dbReference type="GO" id="GO:0004553">
    <property type="term" value="F:hydrolase activity, hydrolyzing O-glycosyl compounds"/>
    <property type="evidence" value="ECO:0007669"/>
    <property type="project" value="InterPro"/>
</dbReference>
<dbReference type="InterPro" id="IPR001764">
    <property type="entry name" value="Glyco_hydro_3_N"/>
</dbReference>
<evidence type="ECO:0000256" key="1">
    <source>
        <dbReference type="ARBA" id="ARBA00005336"/>
    </source>
</evidence>
<feature type="chain" id="PRO_5009138940" description="Glycoside hydrolase family 3 N-terminal domain-containing protein" evidence="4">
    <location>
        <begin position="28"/>
        <end position="406"/>
    </location>
</feature>